<protein>
    <recommendedName>
        <fullName evidence="2">DUF112 domain-containing protein</fullName>
    </recommendedName>
</protein>
<dbReference type="AlphaFoldDB" id="A0A512NET4"/>
<dbReference type="PANTHER" id="PTHR35342:SF5">
    <property type="entry name" value="TRICARBOXYLIC TRANSPORT PROTEIN"/>
    <property type="match status" value="1"/>
</dbReference>
<sequence>MEALGHLLSGFAAALSWYYLLYAFVGCVLGTLIGVLPGLGPAAGTAILIPLTFSLDPTGAIIMLSAIYYGAMYGGTITSVLINVPGEAASVVTCIDGHQMARQGRAGSALGIAAIGSFVGGTLATVALVVVAMPLATLALKFGPAEFFALMVAGLCLVVGLAGKNILAALLMTVIGLLLALIGLDPVRGAPRFTFGIEELFDGIGFVPVVMGLFGVAELLLAAETRQTHMIQAELKSWMPTRQECKDSVGAIGRGTVVGFVLGLIPGVGAIVPTFMAYVLEKRVSKTPERFGKGAIEGVASAETANNAYANASMVPLLALGIPSSPTIAVLMGAFIINGITPGPFLFAEQPKLVWTVIASFFVGNVLLLILNLPLVGLWAKLLKIPFSYMCAGVLIFCVIGAYGLKQNLFDVWVMLGFGIIGYLLRKLDFPIAPAILALILGPMMEKSLRTTLEISGGSFAIFLDRPVALALLAIPVIVVGFLVFKPRSLAPLRESDAE</sequence>
<keyword evidence="1" id="KW-0812">Transmembrane</keyword>
<dbReference type="InterPro" id="IPR002823">
    <property type="entry name" value="DUF112_TM"/>
</dbReference>
<keyword evidence="4" id="KW-1185">Reference proteome</keyword>
<name>A0A512NET4_9HYPH</name>
<keyword evidence="1" id="KW-1133">Transmembrane helix</keyword>
<organism evidence="3 4">
    <name type="scientific">Reyranella soli</name>
    <dbReference type="NCBI Taxonomy" id="1230389"/>
    <lineage>
        <taxon>Bacteria</taxon>
        <taxon>Pseudomonadati</taxon>
        <taxon>Pseudomonadota</taxon>
        <taxon>Alphaproteobacteria</taxon>
        <taxon>Hyphomicrobiales</taxon>
        <taxon>Reyranellaceae</taxon>
        <taxon>Reyranella</taxon>
    </lineage>
</organism>
<comment type="caution">
    <text evidence="3">The sequence shown here is derived from an EMBL/GenBank/DDBJ whole genome shotgun (WGS) entry which is preliminary data.</text>
</comment>
<feature type="transmembrane region" description="Helical" evidence="1">
    <location>
        <begin position="460"/>
        <end position="485"/>
    </location>
</feature>
<evidence type="ECO:0000259" key="2">
    <source>
        <dbReference type="Pfam" id="PF01970"/>
    </source>
</evidence>
<gene>
    <name evidence="3" type="ORF">RSO01_46100</name>
</gene>
<feature type="transmembrane region" description="Helical" evidence="1">
    <location>
        <begin position="204"/>
        <end position="223"/>
    </location>
</feature>
<evidence type="ECO:0000313" key="3">
    <source>
        <dbReference type="EMBL" id="GEP57444.1"/>
    </source>
</evidence>
<evidence type="ECO:0000256" key="1">
    <source>
        <dbReference type="SAM" id="Phobius"/>
    </source>
</evidence>
<dbReference type="RefSeq" id="WP_147151818.1">
    <property type="nucleotide sequence ID" value="NZ_BKAJ01000081.1"/>
</dbReference>
<feature type="transmembrane region" description="Helical" evidence="1">
    <location>
        <begin position="48"/>
        <end position="71"/>
    </location>
</feature>
<dbReference type="OrthoDB" id="7232499at2"/>
<dbReference type="EMBL" id="BKAJ01000081">
    <property type="protein sequence ID" value="GEP57444.1"/>
    <property type="molecule type" value="Genomic_DNA"/>
</dbReference>
<accession>A0A512NET4</accession>
<reference evidence="3 4" key="1">
    <citation type="submission" date="2019-07" db="EMBL/GenBank/DDBJ databases">
        <title>Whole genome shotgun sequence of Reyranella soli NBRC 108950.</title>
        <authorList>
            <person name="Hosoyama A."/>
            <person name="Uohara A."/>
            <person name="Ohji S."/>
            <person name="Ichikawa N."/>
        </authorList>
    </citation>
    <scope>NUCLEOTIDE SEQUENCE [LARGE SCALE GENOMIC DNA]</scope>
    <source>
        <strain evidence="3 4">NBRC 108950</strain>
    </source>
</reference>
<feature type="transmembrane region" description="Helical" evidence="1">
    <location>
        <begin position="412"/>
        <end position="440"/>
    </location>
</feature>
<proteinExistence type="predicted"/>
<evidence type="ECO:0000313" key="4">
    <source>
        <dbReference type="Proteomes" id="UP000321058"/>
    </source>
</evidence>
<feature type="transmembrane region" description="Helical" evidence="1">
    <location>
        <begin position="109"/>
        <end position="136"/>
    </location>
</feature>
<feature type="transmembrane region" description="Helical" evidence="1">
    <location>
        <begin position="353"/>
        <end position="375"/>
    </location>
</feature>
<feature type="transmembrane region" description="Helical" evidence="1">
    <location>
        <begin position="257"/>
        <end position="280"/>
    </location>
</feature>
<feature type="domain" description="DUF112" evidence="2">
    <location>
        <begin position="20"/>
        <end position="437"/>
    </location>
</feature>
<dbReference type="PANTHER" id="PTHR35342">
    <property type="entry name" value="TRICARBOXYLIC TRANSPORT PROTEIN"/>
    <property type="match status" value="1"/>
</dbReference>
<feature type="transmembrane region" description="Helical" evidence="1">
    <location>
        <begin position="142"/>
        <end position="161"/>
    </location>
</feature>
<dbReference type="Pfam" id="PF01970">
    <property type="entry name" value="TctA"/>
    <property type="match status" value="1"/>
</dbReference>
<feature type="transmembrane region" description="Helical" evidence="1">
    <location>
        <begin position="166"/>
        <end position="184"/>
    </location>
</feature>
<keyword evidence="1" id="KW-0472">Membrane</keyword>
<dbReference type="Proteomes" id="UP000321058">
    <property type="component" value="Unassembled WGS sequence"/>
</dbReference>
<feature type="transmembrane region" description="Helical" evidence="1">
    <location>
        <begin position="317"/>
        <end position="341"/>
    </location>
</feature>
<feature type="transmembrane region" description="Helical" evidence="1">
    <location>
        <begin position="387"/>
        <end position="405"/>
    </location>
</feature>